<proteinExistence type="predicted"/>
<sequence>MNTYDRVKIKLVYDPKTLRLLGAQVGSTKNNHSEVIYLLALAIQRKLTLVDVAFADVFFLPHYNKPFNFIISAILQALGLNYFKESIKK</sequence>
<dbReference type="Gene3D" id="3.30.390.30">
    <property type="match status" value="1"/>
</dbReference>
<evidence type="ECO:0000313" key="2">
    <source>
        <dbReference type="EMBL" id="SYV94784.1"/>
    </source>
</evidence>
<dbReference type="EC" id="1.6.99.3" evidence="2"/>
<dbReference type="InterPro" id="IPR004099">
    <property type="entry name" value="Pyr_nucl-diS_OxRdtase_dimer"/>
</dbReference>
<dbReference type="SUPFAM" id="SSF55424">
    <property type="entry name" value="FAD/NAD-linked reductases, dimerisation (C-terminal) domain"/>
    <property type="match status" value="1"/>
</dbReference>
<organism evidence="2 3">
    <name type="scientific">Mycoplasmoides gallisepticum</name>
    <name type="common">Mycoplasma gallisepticum</name>
    <dbReference type="NCBI Taxonomy" id="2096"/>
    <lineage>
        <taxon>Bacteria</taxon>
        <taxon>Bacillati</taxon>
        <taxon>Mycoplasmatota</taxon>
        <taxon>Mycoplasmoidales</taxon>
        <taxon>Mycoplasmoidaceae</taxon>
        <taxon>Mycoplasmoides</taxon>
    </lineage>
</organism>
<dbReference type="AlphaFoldDB" id="A0A3B0PMF0"/>
<evidence type="ECO:0000259" key="1">
    <source>
        <dbReference type="Pfam" id="PF02852"/>
    </source>
</evidence>
<dbReference type="Proteomes" id="UP000260136">
    <property type="component" value="Chromosome"/>
</dbReference>
<gene>
    <name evidence="2" type="primary">MCYN0515_1</name>
    <name evidence="2" type="ORF">NCTC10115_01063</name>
</gene>
<accession>A0A3B0PMF0</accession>
<feature type="domain" description="Pyridine nucleotide-disulphide oxidoreductase dimerisation" evidence="1">
    <location>
        <begin position="5"/>
        <end position="64"/>
    </location>
</feature>
<reference evidence="3" key="1">
    <citation type="submission" date="2018-06" db="EMBL/GenBank/DDBJ databases">
        <authorList>
            <consortium name="Pathogen Informatics"/>
        </authorList>
    </citation>
    <scope>NUCLEOTIDE SEQUENCE [LARGE SCALE GENOMIC DNA]</scope>
    <source>
        <strain evidence="3">NCTC10115</strain>
    </source>
</reference>
<dbReference type="InterPro" id="IPR016156">
    <property type="entry name" value="FAD/NAD-linked_Rdtase_dimer_sf"/>
</dbReference>
<protein>
    <submittedName>
        <fullName evidence="2">NADH oxidase</fullName>
        <ecNumber evidence="2">1.6.99.3</ecNumber>
    </submittedName>
</protein>
<evidence type="ECO:0000313" key="3">
    <source>
        <dbReference type="Proteomes" id="UP000260136"/>
    </source>
</evidence>
<name>A0A3B0PMF0_MYCGL</name>
<dbReference type="EMBL" id="LS991952">
    <property type="protein sequence ID" value="SYV94784.1"/>
    <property type="molecule type" value="Genomic_DNA"/>
</dbReference>
<dbReference type="GO" id="GO:0016491">
    <property type="term" value="F:oxidoreductase activity"/>
    <property type="evidence" value="ECO:0007669"/>
    <property type="project" value="UniProtKB-KW"/>
</dbReference>
<keyword evidence="2" id="KW-0560">Oxidoreductase</keyword>
<dbReference type="Pfam" id="PF02852">
    <property type="entry name" value="Pyr_redox_dim"/>
    <property type="match status" value="1"/>
</dbReference>